<sequence>MKKRGLCDFHLQPLQTIAMDKLFPFQFSPIGNDKPVDGGERSPFLVLGNTDFATFFPKLSLV</sequence>
<accession>A0A379E8T3</accession>
<protein>
    <submittedName>
        <fullName evidence="1">Uncharacterized protein</fullName>
    </submittedName>
</protein>
<reference evidence="1 2" key="1">
    <citation type="submission" date="2018-06" db="EMBL/GenBank/DDBJ databases">
        <authorList>
            <consortium name="Pathogen Informatics"/>
            <person name="Doyle S."/>
        </authorList>
    </citation>
    <scope>NUCLEOTIDE SEQUENCE [LARGE SCALE GENOMIC DNA]</scope>
    <source>
        <strain evidence="1 2">NCTC11632</strain>
    </source>
</reference>
<proteinExistence type="predicted"/>
<dbReference type="RefSeq" id="WP_025003763.1">
    <property type="nucleotide sequence ID" value="NZ_UGTF01000002.1"/>
</dbReference>
<dbReference type="AlphaFoldDB" id="A0A379E8T3"/>
<evidence type="ECO:0000313" key="1">
    <source>
        <dbReference type="EMBL" id="SUB89103.1"/>
    </source>
</evidence>
<name>A0A379E8T3_9PORP</name>
<organism evidence="1 2">
    <name type="scientific">Porphyromonas macacae</name>
    <dbReference type="NCBI Taxonomy" id="28115"/>
    <lineage>
        <taxon>Bacteria</taxon>
        <taxon>Pseudomonadati</taxon>
        <taxon>Bacteroidota</taxon>
        <taxon>Bacteroidia</taxon>
        <taxon>Bacteroidales</taxon>
        <taxon>Porphyromonadaceae</taxon>
        <taxon>Porphyromonas</taxon>
    </lineage>
</organism>
<dbReference type="EMBL" id="UGTF01000002">
    <property type="protein sequence ID" value="SUB89103.1"/>
    <property type="molecule type" value="Genomic_DNA"/>
</dbReference>
<evidence type="ECO:0000313" key="2">
    <source>
        <dbReference type="Proteomes" id="UP000254156"/>
    </source>
</evidence>
<gene>
    <name evidence="1" type="ORF">NCTC11632_01200</name>
</gene>
<dbReference type="Proteomes" id="UP000254156">
    <property type="component" value="Unassembled WGS sequence"/>
</dbReference>